<feature type="domain" description="Cyclic nucleotide-binding" evidence="6">
    <location>
        <begin position="2037"/>
        <end position="2112"/>
    </location>
</feature>
<feature type="region of interest" description="Disordered" evidence="4">
    <location>
        <begin position="495"/>
        <end position="531"/>
    </location>
</feature>
<dbReference type="CDD" id="cd00038">
    <property type="entry name" value="CAP_ED"/>
    <property type="match status" value="1"/>
</dbReference>
<dbReference type="EMBL" id="JALJOS010000004">
    <property type="protein sequence ID" value="KAK9840138.1"/>
    <property type="molecule type" value="Genomic_DNA"/>
</dbReference>
<dbReference type="GO" id="GO:0005524">
    <property type="term" value="F:ATP binding"/>
    <property type="evidence" value="ECO:0007669"/>
    <property type="project" value="UniProtKB-KW"/>
</dbReference>
<evidence type="ECO:0000256" key="1">
    <source>
        <dbReference type="ARBA" id="ARBA00022741"/>
    </source>
</evidence>
<evidence type="ECO:0000259" key="6">
    <source>
        <dbReference type="PROSITE" id="PS50042"/>
    </source>
</evidence>
<feature type="compositionally biased region" description="Basic and acidic residues" evidence="4">
    <location>
        <begin position="714"/>
        <end position="724"/>
    </location>
</feature>
<evidence type="ECO:0000313" key="8">
    <source>
        <dbReference type="Proteomes" id="UP001438707"/>
    </source>
</evidence>
<evidence type="ECO:0000256" key="2">
    <source>
        <dbReference type="ARBA" id="ARBA00022840"/>
    </source>
</evidence>
<feature type="compositionally biased region" description="Polar residues" evidence="4">
    <location>
        <begin position="1653"/>
        <end position="1674"/>
    </location>
</feature>
<dbReference type="SUPFAM" id="SSF56112">
    <property type="entry name" value="Protein kinase-like (PK-like)"/>
    <property type="match status" value="2"/>
</dbReference>
<evidence type="ECO:0000313" key="7">
    <source>
        <dbReference type="EMBL" id="KAK9840138.1"/>
    </source>
</evidence>
<feature type="compositionally biased region" description="Polar residues" evidence="4">
    <location>
        <begin position="1184"/>
        <end position="1201"/>
    </location>
</feature>
<feature type="region of interest" description="Disordered" evidence="4">
    <location>
        <begin position="1534"/>
        <end position="1553"/>
    </location>
</feature>
<protein>
    <recommendedName>
        <fullName evidence="9">Protein kinase domain-containing protein</fullName>
    </recommendedName>
</protein>
<feature type="compositionally biased region" description="Basic residues" evidence="4">
    <location>
        <begin position="1008"/>
        <end position="1019"/>
    </location>
</feature>
<keyword evidence="3" id="KW-0175">Coiled coil</keyword>
<feature type="region of interest" description="Disordered" evidence="4">
    <location>
        <begin position="850"/>
        <end position="899"/>
    </location>
</feature>
<feature type="region of interest" description="Disordered" evidence="4">
    <location>
        <begin position="124"/>
        <end position="190"/>
    </location>
</feature>
<keyword evidence="1" id="KW-0547">Nucleotide-binding</keyword>
<feature type="region of interest" description="Disordered" evidence="4">
    <location>
        <begin position="1"/>
        <end position="97"/>
    </location>
</feature>
<feature type="compositionally biased region" description="Polar residues" evidence="4">
    <location>
        <begin position="1391"/>
        <end position="1412"/>
    </location>
</feature>
<feature type="compositionally biased region" description="Basic and acidic residues" evidence="4">
    <location>
        <begin position="616"/>
        <end position="643"/>
    </location>
</feature>
<gene>
    <name evidence="7" type="ORF">WJX74_003993</name>
</gene>
<feature type="region of interest" description="Disordered" evidence="4">
    <location>
        <begin position="700"/>
        <end position="743"/>
    </location>
</feature>
<dbReference type="SUPFAM" id="SSF51206">
    <property type="entry name" value="cAMP-binding domain-like"/>
    <property type="match status" value="1"/>
</dbReference>
<keyword evidence="2" id="KW-0067">ATP-binding</keyword>
<evidence type="ECO:0000256" key="3">
    <source>
        <dbReference type="SAM" id="Coils"/>
    </source>
</evidence>
<dbReference type="GO" id="GO:0035556">
    <property type="term" value="P:intracellular signal transduction"/>
    <property type="evidence" value="ECO:0007669"/>
    <property type="project" value="TreeGrafter"/>
</dbReference>
<evidence type="ECO:0008006" key="9">
    <source>
        <dbReference type="Google" id="ProtNLM"/>
    </source>
</evidence>
<organism evidence="7 8">
    <name type="scientific">Apatococcus lobatus</name>
    <dbReference type="NCBI Taxonomy" id="904363"/>
    <lineage>
        <taxon>Eukaryota</taxon>
        <taxon>Viridiplantae</taxon>
        <taxon>Chlorophyta</taxon>
        <taxon>core chlorophytes</taxon>
        <taxon>Trebouxiophyceae</taxon>
        <taxon>Chlorellales</taxon>
        <taxon>Chlorellaceae</taxon>
        <taxon>Apatococcus</taxon>
    </lineage>
</organism>
<dbReference type="InterPro" id="IPR018490">
    <property type="entry name" value="cNMP-bd_dom_sf"/>
</dbReference>
<evidence type="ECO:0000256" key="4">
    <source>
        <dbReference type="SAM" id="MobiDB-lite"/>
    </source>
</evidence>
<dbReference type="PANTHER" id="PTHR24346:SF77">
    <property type="entry name" value="SERINE THREONINE PROTEIN KINASE"/>
    <property type="match status" value="1"/>
</dbReference>
<feature type="region of interest" description="Disordered" evidence="4">
    <location>
        <begin position="1653"/>
        <end position="1681"/>
    </location>
</feature>
<reference evidence="7 8" key="1">
    <citation type="journal article" date="2024" name="Nat. Commun.">
        <title>Phylogenomics reveals the evolutionary origins of lichenization in chlorophyte algae.</title>
        <authorList>
            <person name="Puginier C."/>
            <person name="Libourel C."/>
            <person name="Otte J."/>
            <person name="Skaloud P."/>
            <person name="Haon M."/>
            <person name="Grisel S."/>
            <person name="Petersen M."/>
            <person name="Berrin J.G."/>
            <person name="Delaux P.M."/>
            <person name="Dal Grande F."/>
            <person name="Keller J."/>
        </authorList>
    </citation>
    <scope>NUCLEOTIDE SEQUENCE [LARGE SCALE GENOMIC DNA]</scope>
    <source>
        <strain evidence="7 8">SAG 2145</strain>
    </source>
</reference>
<feature type="compositionally biased region" description="Low complexity" evidence="4">
    <location>
        <begin position="49"/>
        <end position="75"/>
    </location>
</feature>
<name>A0AAW1S3E6_9CHLO</name>
<sequence length="2258" mass="245272">MAQAGQRRTSRDQPFRPGRPLRSAAASEDAGQLEELAEQSPGLSEGELQQQAVQQAAPARSDNQGPQQQAAQSGSLVLLESNDTYPGSDLSAYGADKGQPQLDLASMILPKLGSLRPIRTASVAQEGGPEGLHSQSSNLTYGLEPGSAGRGRTARPRGDSPTDSASAAGTPRHRSRRNSLAAANSEGPWGNLLTGPVSRLSRGISILQSQAGDETPSRAGRSMSPKLRGVFAEFAVKEMEQQLSDVRTRVIEVTEEMHDMKQMKEGESAMLAERIMELEMQLDDVLKGQEGEQGQLLARAVTSQDQTSKLAAEVAGCLEQVAAANAGQAKAQKVLAEKEQSHQKEIDELQQQLSFQQQATRELQAAMQMKLDEQLHLLTRANEALKQGDASQVVASLEHSLEAEVNAKVNAQAAVEELRSEQAQQRQELTDANMSLKQAQDALAESDALLAEAFRHRATIEAKAMDMEQQLSETEHQDKVELLQLLDASNRQHDSLEKEVTELKQQLGQAKLGQPSRHASSASSHPQSSNHVQLAEIALQAVRTASSIAETQEQVVQHLASRSTAQKTMKSPRANRPGSQQGRSSYSQDDPHATKAAAIQAQQKAAELSQQLSSETKARQKAEAAAAEAREQLQRVSSRDHAAFEANQDSTDQGGDEGMLDAELPDKPKQEQVAKLEKALSAAQEGQQVLLRRISSLETAASDQNSQLAAADRTMQRRLSESRRQPASTRTLERNNSAQDTLRSKLSKIEGELTAAKIAQKSQAVQSRTTSRRVSRSMERSEKQGSAESMQVQTDMFLAIQAFLQHLTRQEANTQGNQDAADQARQLLDMLQSPQFKEYLETKLSAVLNATRRRRKTRSTESSTKSSNHTSEATTPRISAIFRRKRDSGADNSASGLTRTNSNFHEVFETAISHKSRQPSQFDLSVLQSRSRFASFDVREPSSIELKTTTALEVTNAAGWSVVNKKYLVVKAIGSGEFGKVKMVVNLTDMQLYALKTVSKARLQKSIRKLKPNARRRHAHDQSTATQASNRPSATKAAADRLQPQPKIDMSRASSMPTFLPAVGPSQQQGQSQQQPSRPSMESRQSSQQPSRPSMESRQSSQQAFGPSMESRHSSQQPSRPSMESRRSSQQALRASMESHQSSQQALRASMESRQSSQQPSRQSVESRQSSQQAFRPSFESRHSNQQAFRPSFESRQSSRPSLDKSHQSLEKNRQSMDRSCQSFEKSDDVLEGLLATDTGASRVSGDSILSDWSRVPAHRAPSSTSSGQTGFHAAGRLHRRPSASRLSRGSRGSDDYGNTPPGGAALSSDSEAATPKVSVDLPSCTFGSGGDARSSSEDVFTGPQPHFARAESPSLDSMPNGPLLGVPWLASTRPPQPDSTRGPVAGLNSFRPSRLSTVSSDNETASPTVPSLTHGELTLDQTIHASRNLISPLTAEPTPRTLDPSSLRAAFGSDLPPTPLEQESINCSTARLTDAAAALSRDVELPPAGSRCSLMDGFLSAADDSESLTLDPIWTRGIARTNRLRASTADAIARPAHQPAPGRSRSLTHSRSQTEPINLAGFWQPMLPVSEPHAAVTPSHQASAEAATSSANQMTASTQEGVLGNQMQLPEIQRTVGTYQTESASGPTHMRLPFVQALPVLDSASAALEPHTTLQSAWSGPPASLSTRSSNASLPPAMSDSETLDSRIKLARAFSAAGPRLIQPSRGLHRALGKTFPAPLPSQLATPFAEAMSLPESITSTAMPALAHPTSTSSSRISGSCSILTENSERLPDDHRACSSRTPSNAGASSFSELVQEIAVMKKLAHPNIVKLHEVIDDPGTDNLLLVMEYVDGGTLEQPAKREGYWECIPEKLVQKHVRDICRGLDYLHFNNTLHGDLKPANLLRSSEGRIKIADFGSALVYLESEDTYDGPLNGTPAFRAPETLLKRRKLTSKMDVWALGVCIYCWTFGRLPFVGKTIVETFEAIKEHDLSFDDTIECSEELRDLLCKMLTKDPHYRLALDGVMRHAWTTGWNSIPLPTMASIGNEQVSVDEQDVAEAISDKERADILPSVMPIFKERYFSARAVLGTESASGSSIFLIADGILQIVMNADANKSSRSTDSGSQGSVFDEYKTGMMSAKSISEMVAETPRPDIQDNGRVVIETAGPGDFVGLSCLVRTSHELPEQRHAVIQAVTNVRVFEASKTNLQVAMQAHPELHNVILNKLHRKRSNATLVRTMSSFHLHSRRASADVSSPSFDIRGVQKLRDEMQGRSSLQA</sequence>
<feature type="coiled-coil region" evidence="3">
    <location>
        <begin position="332"/>
        <end position="366"/>
    </location>
</feature>
<dbReference type="PROSITE" id="PS50011">
    <property type="entry name" value="PROTEIN_KINASE_DOM"/>
    <property type="match status" value="1"/>
</dbReference>
<feature type="region of interest" description="Disordered" evidence="4">
    <location>
        <begin position="758"/>
        <end position="790"/>
    </location>
</feature>
<dbReference type="PANTHER" id="PTHR24346">
    <property type="entry name" value="MAP/MICROTUBULE AFFINITY-REGULATING KINASE"/>
    <property type="match status" value="1"/>
</dbReference>
<feature type="compositionally biased region" description="Low complexity" evidence="4">
    <location>
        <begin position="503"/>
        <end position="529"/>
    </location>
</feature>
<feature type="compositionally biased region" description="Polar residues" evidence="4">
    <location>
        <begin position="556"/>
        <end position="569"/>
    </location>
</feature>
<dbReference type="Pfam" id="PF00069">
    <property type="entry name" value="Pkinase"/>
    <property type="match status" value="1"/>
</dbReference>
<feature type="compositionally biased region" description="Polar residues" evidence="4">
    <location>
        <begin position="577"/>
        <end position="588"/>
    </location>
</feature>
<feature type="compositionally biased region" description="Basic and acidic residues" evidence="4">
    <location>
        <begin position="1202"/>
        <end position="1217"/>
    </location>
</feature>
<feature type="compositionally biased region" description="Polar residues" evidence="4">
    <location>
        <begin position="890"/>
        <end position="899"/>
    </location>
</feature>
<feature type="compositionally biased region" description="Polar residues" evidence="4">
    <location>
        <begin position="725"/>
        <end position="741"/>
    </location>
</feature>
<dbReference type="GO" id="GO:0005737">
    <property type="term" value="C:cytoplasm"/>
    <property type="evidence" value="ECO:0007669"/>
    <property type="project" value="TreeGrafter"/>
</dbReference>
<feature type="compositionally biased region" description="Low complexity" evidence="4">
    <location>
        <begin position="1064"/>
        <end position="1103"/>
    </location>
</feature>
<feature type="compositionally biased region" description="Low complexity" evidence="4">
    <location>
        <begin position="1114"/>
        <end position="1136"/>
    </location>
</feature>
<feature type="region of interest" description="Disordered" evidence="4">
    <location>
        <begin position="1008"/>
        <end position="1225"/>
    </location>
</feature>
<dbReference type="InterPro" id="IPR014710">
    <property type="entry name" value="RmlC-like_jellyroll"/>
</dbReference>
<feature type="compositionally biased region" description="Low complexity" evidence="4">
    <location>
        <begin position="1153"/>
        <end position="1173"/>
    </location>
</feature>
<feature type="region of interest" description="Disordered" evidence="4">
    <location>
        <begin position="556"/>
        <end position="663"/>
    </location>
</feature>
<proteinExistence type="predicted"/>
<feature type="compositionally biased region" description="Low complexity" evidence="4">
    <location>
        <begin position="860"/>
        <end position="873"/>
    </location>
</feature>
<feature type="compositionally biased region" description="Low complexity" evidence="4">
    <location>
        <begin position="594"/>
        <end position="606"/>
    </location>
</feature>
<dbReference type="Gene3D" id="3.30.200.20">
    <property type="entry name" value="Phosphorylase Kinase, domain 1"/>
    <property type="match status" value="1"/>
</dbReference>
<evidence type="ECO:0000259" key="5">
    <source>
        <dbReference type="PROSITE" id="PS50011"/>
    </source>
</evidence>
<dbReference type="SMART" id="SM00220">
    <property type="entry name" value="S_TKc"/>
    <property type="match status" value="1"/>
</dbReference>
<feature type="region of interest" description="Disordered" evidence="4">
    <location>
        <begin position="1256"/>
        <end position="1413"/>
    </location>
</feature>
<comment type="caution">
    <text evidence="7">The sequence shown here is derived from an EMBL/GenBank/DDBJ whole genome shotgun (WGS) entry which is preliminary data.</text>
</comment>
<dbReference type="PROSITE" id="PS50042">
    <property type="entry name" value="CNMP_BINDING_3"/>
    <property type="match status" value="1"/>
</dbReference>
<feature type="compositionally biased region" description="Polar residues" evidence="4">
    <location>
        <begin position="1022"/>
        <end position="1033"/>
    </location>
</feature>
<keyword evidence="8" id="KW-1185">Reference proteome</keyword>
<dbReference type="Gene3D" id="1.10.510.10">
    <property type="entry name" value="Transferase(Phosphotransferase) domain 1"/>
    <property type="match status" value="1"/>
</dbReference>
<feature type="compositionally biased region" description="Polar residues" evidence="4">
    <location>
        <begin position="1138"/>
        <end position="1147"/>
    </location>
</feature>
<feature type="compositionally biased region" description="Basic and acidic residues" evidence="4">
    <location>
        <begin position="776"/>
        <end position="785"/>
    </location>
</feature>
<feature type="domain" description="Protein kinase" evidence="5">
    <location>
        <begin position="1751"/>
        <end position="2011"/>
    </location>
</feature>
<dbReference type="GO" id="GO:0004674">
    <property type="term" value="F:protein serine/threonine kinase activity"/>
    <property type="evidence" value="ECO:0007669"/>
    <property type="project" value="TreeGrafter"/>
</dbReference>
<accession>A0AAW1S3E6</accession>
<dbReference type="InterPro" id="IPR000719">
    <property type="entry name" value="Prot_kinase_dom"/>
</dbReference>
<dbReference type="Proteomes" id="UP001438707">
    <property type="component" value="Unassembled WGS sequence"/>
</dbReference>
<dbReference type="InterPro" id="IPR000595">
    <property type="entry name" value="cNMP-bd_dom"/>
</dbReference>
<dbReference type="Gene3D" id="2.60.120.10">
    <property type="entry name" value="Jelly Rolls"/>
    <property type="match status" value="1"/>
</dbReference>
<dbReference type="InterPro" id="IPR011009">
    <property type="entry name" value="Kinase-like_dom_sf"/>
</dbReference>
<dbReference type="CDD" id="cd14008">
    <property type="entry name" value="STKc_LKB1_CaMKK"/>
    <property type="match status" value="1"/>
</dbReference>